<dbReference type="InterPro" id="IPR000073">
    <property type="entry name" value="AB_hydrolase_1"/>
</dbReference>
<accession>A0A167NRL7</accession>
<dbReference type="Gene3D" id="3.40.50.1820">
    <property type="entry name" value="alpha/beta hydrolase"/>
    <property type="match status" value="1"/>
</dbReference>
<sequence>MLFLVKTYFSRSLNCRSYSTVSLAFTHTPNKSTNPPIVICHGLLGSKQSWKTLGKQLANRTERNVYALDARNHGNSPHTTNHNCEAMAQDVRAFIKDNKIEQPIILGHSMGGKTAMTFATLFPDALSKLIVIDVSPMRLSLHDEFVPYFKAMQEIKRIEPQTQKEVESIMFDYIPDKSMRQFLMTNIKRTREGVYRVQCNHDTLERELFQLEKPLNVFYKGPTLFITGDKSPYYNAFVENPKTIKSMFPLSRVETIHDAGHWLQSEKPEEFLGLVESFAKP</sequence>
<evidence type="ECO:0000256" key="1">
    <source>
        <dbReference type="ARBA" id="ARBA00008645"/>
    </source>
</evidence>
<dbReference type="InParanoid" id="A0A167NRL7"/>
<feature type="domain" description="AB hydrolase-1" evidence="3">
    <location>
        <begin position="35"/>
        <end position="268"/>
    </location>
</feature>
<dbReference type="GO" id="GO:0052689">
    <property type="term" value="F:carboxylic ester hydrolase activity"/>
    <property type="evidence" value="ECO:0007669"/>
    <property type="project" value="TreeGrafter"/>
</dbReference>
<dbReference type="RefSeq" id="XP_018294560.1">
    <property type="nucleotide sequence ID" value="XM_018441097.1"/>
</dbReference>
<evidence type="ECO:0000256" key="2">
    <source>
        <dbReference type="ARBA" id="ARBA00022801"/>
    </source>
</evidence>
<dbReference type="InterPro" id="IPR029058">
    <property type="entry name" value="AB_hydrolase_fold"/>
</dbReference>
<dbReference type="EMBL" id="KV440975">
    <property type="protein sequence ID" value="OAD76520.1"/>
    <property type="molecule type" value="Genomic_DNA"/>
</dbReference>
<dbReference type="SUPFAM" id="SSF53474">
    <property type="entry name" value="alpha/beta-Hydrolases"/>
    <property type="match status" value="1"/>
</dbReference>
<keyword evidence="5" id="KW-1185">Reference proteome</keyword>
<name>A0A167NRL7_PHYB8</name>
<reference evidence="5" key="1">
    <citation type="submission" date="2015-06" db="EMBL/GenBank/DDBJ databases">
        <title>Expansion of signal transduction pathways in fungi by whole-genome duplication.</title>
        <authorList>
            <consortium name="DOE Joint Genome Institute"/>
            <person name="Corrochano L.M."/>
            <person name="Kuo A."/>
            <person name="Marcet-Houben M."/>
            <person name="Polaino S."/>
            <person name="Salamov A."/>
            <person name="Villalobos J.M."/>
            <person name="Alvarez M.I."/>
            <person name="Avalos J."/>
            <person name="Benito E.P."/>
            <person name="Benoit I."/>
            <person name="Burger G."/>
            <person name="Camino L.P."/>
            <person name="Canovas D."/>
            <person name="Cerda-Olmedo E."/>
            <person name="Cheng J.-F."/>
            <person name="Dominguez A."/>
            <person name="Elias M."/>
            <person name="Eslava A.P."/>
            <person name="Glaser F."/>
            <person name="Grimwood J."/>
            <person name="Gutierrez G."/>
            <person name="Heitman J."/>
            <person name="Henrissat B."/>
            <person name="Iturriaga E.A."/>
            <person name="Lang B.F."/>
            <person name="Lavin J.L."/>
            <person name="Lee S."/>
            <person name="Li W."/>
            <person name="Lindquist E."/>
            <person name="Lopez-Garcia S."/>
            <person name="Luque E.M."/>
            <person name="Marcos A.T."/>
            <person name="Martin J."/>
            <person name="McCluskey K."/>
            <person name="Medina H.R."/>
            <person name="Miralles-Duran A."/>
            <person name="Miyazaki A."/>
            <person name="Munoz-Torres E."/>
            <person name="Oguiza J.A."/>
            <person name="Ohm R."/>
            <person name="Olmedo M."/>
            <person name="Orejas M."/>
            <person name="Ortiz-Castellanos L."/>
            <person name="Pisabarro A.G."/>
            <person name="Rodriguez-Romero J."/>
            <person name="Ruiz-Herrera J."/>
            <person name="Ruiz-Vazquez R."/>
            <person name="Sanz C."/>
            <person name="Schackwitz W."/>
            <person name="Schmutz J."/>
            <person name="Shahriari M."/>
            <person name="Shelest E."/>
            <person name="Silva-Franco F."/>
            <person name="Soanes D."/>
            <person name="Syed K."/>
            <person name="Tagua V.G."/>
            <person name="Talbot N.J."/>
            <person name="Thon M."/>
            <person name="De vries R.P."/>
            <person name="Wiebenga A."/>
            <person name="Yadav J.S."/>
            <person name="Braun E.L."/>
            <person name="Baker S."/>
            <person name="Garre V."/>
            <person name="Horwitz B."/>
            <person name="Torres-Martinez S."/>
            <person name="Idnurm A."/>
            <person name="Herrera-Estrella A."/>
            <person name="Gabaldon T."/>
            <person name="Grigoriev I.V."/>
        </authorList>
    </citation>
    <scope>NUCLEOTIDE SEQUENCE [LARGE SCALE GENOMIC DNA]</scope>
    <source>
        <strain evidence="5">NRRL 1555(-)</strain>
    </source>
</reference>
<keyword evidence="2" id="KW-0378">Hydrolase</keyword>
<comment type="similarity">
    <text evidence="1">Belongs to the AB hydrolase superfamily.</text>
</comment>
<dbReference type="FunCoup" id="A0A167NRL7">
    <property type="interactions" value="344"/>
</dbReference>
<gene>
    <name evidence="4" type="ORF">PHYBLDRAFT_63273</name>
</gene>
<dbReference type="OrthoDB" id="8119704at2759"/>
<dbReference type="STRING" id="763407.A0A167NRL7"/>
<protein>
    <recommendedName>
        <fullName evidence="3">AB hydrolase-1 domain-containing protein</fullName>
    </recommendedName>
</protein>
<dbReference type="VEuPathDB" id="FungiDB:PHYBLDRAFT_63273"/>
<organism evidence="4 5">
    <name type="scientific">Phycomyces blakesleeanus (strain ATCC 8743b / DSM 1359 / FGSC 10004 / NBRC 33097 / NRRL 1555)</name>
    <dbReference type="NCBI Taxonomy" id="763407"/>
    <lineage>
        <taxon>Eukaryota</taxon>
        <taxon>Fungi</taxon>
        <taxon>Fungi incertae sedis</taxon>
        <taxon>Mucoromycota</taxon>
        <taxon>Mucoromycotina</taxon>
        <taxon>Mucoromycetes</taxon>
        <taxon>Mucorales</taxon>
        <taxon>Phycomycetaceae</taxon>
        <taxon>Phycomyces</taxon>
    </lineage>
</organism>
<evidence type="ECO:0000313" key="5">
    <source>
        <dbReference type="Proteomes" id="UP000077315"/>
    </source>
</evidence>
<dbReference type="AlphaFoldDB" id="A0A167NRL7"/>
<dbReference type="PRINTS" id="PR00111">
    <property type="entry name" value="ABHYDROLASE"/>
</dbReference>
<dbReference type="GO" id="GO:0005739">
    <property type="term" value="C:mitochondrion"/>
    <property type="evidence" value="ECO:0007669"/>
    <property type="project" value="TreeGrafter"/>
</dbReference>
<dbReference type="PANTHER" id="PTHR46118">
    <property type="entry name" value="PROTEIN ABHD11"/>
    <property type="match status" value="1"/>
</dbReference>
<dbReference type="Pfam" id="PF00561">
    <property type="entry name" value="Abhydrolase_1"/>
    <property type="match status" value="1"/>
</dbReference>
<evidence type="ECO:0000259" key="3">
    <source>
        <dbReference type="Pfam" id="PF00561"/>
    </source>
</evidence>
<dbReference type="GeneID" id="29002003"/>
<dbReference type="PANTHER" id="PTHR46118:SF4">
    <property type="entry name" value="PROTEIN ABHD11"/>
    <property type="match status" value="1"/>
</dbReference>
<proteinExistence type="inferred from homology"/>
<evidence type="ECO:0000313" key="4">
    <source>
        <dbReference type="EMBL" id="OAD76520.1"/>
    </source>
</evidence>
<dbReference type="Proteomes" id="UP000077315">
    <property type="component" value="Unassembled WGS sequence"/>
</dbReference>